<dbReference type="FunFam" id="1.10.510.10:FF:000024">
    <property type="entry name" value="Probable serine/threonine-protein kinase cot-1"/>
    <property type="match status" value="1"/>
</dbReference>
<feature type="compositionally biased region" description="Low complexity" evidence="11">
    <location>
        <begin position="142"/>
        <end position="162"/>
    </location>
</feature>
<keyword evidence="8" id="KW-0067">ATP-binding</keyword>
<dbReference type="FunFam" id="2.30.42.10:FF:000008">
    <property type="entry name" value="microtubule-associated serine/threonine-protein kinase 4 isoform X2"/>
    <property type="match status" value="1"/>
</dbReference>
<dbReference type="Gene3D" id="1.20.1480.20">
    <property type="entry name" value="MAST3 pre-PK domain-like"/>
    <property type="match status" value="1"/>
</dbReference>
<dbReference type="Gene3D" id="3.30.200.20">
    <property type="entry name" value="Phosphorylase Kinase, domain 1"/>
    <property type="match status" value="1"/>
</dbReference>
<accession>A0A8S2N6R4</accession>
<dbReference type="Gene3D" id="2.30.42.10">
    <property type="match status" value="1"/>
</dbReference>
<dbReference type="GO" id="GO:0035556">
    <property type="term" value="P:intracellular signal transduction"/>
    <property type="evidence" value="ECO:0007669"/>
    <property type="project" value="TreeGrafter"/>
</dbReference>
<dbReference type="Gene3D" id="1.10.510.10">
    <property type="entry name" value="Transferase(Phosphotransferase) domain 1"/>
    <property type="match status" value="1"/>
</dbReference>
<protein>
    <recommendedName>
        <fullName evidence="2">non-specific serine/threonine protein kinase</fullName>
        <ecNumber evidence="2">2.7.11.1</ecNumber>
    </recommendedName>
</protein>
<dbReference type="InterPro" id="IPR008271">
    <property type="entry name" value="Ser/Thr_kinase_AS"/>
</dbReference>
<evidence type="ECO:0000256" key="1">
    <source>
        <dbReference type="ARBA" id="ARBA00001946"/>
    </source>
</evidence>
<organism evidence="14 15">
    <name type="scientific">Rotaria magnacalcarata</name>
    <dbReference type="NCBI Taxonomy" id="392030"/>
    <lineage>
        <taxon>Eukaryota</taxon>
        <taxon>Metazoa</taxon>
        <taxon>Spiralia</taxon>
        <taxon>Gnathifera</taxon>
        <taxon>Rotifera</taxon>
        <taxon>Eurotatoria</taxon>
        <taxon>Bdelloidea</taxon>
        <taxon>Philodinida</taxon>
        <taxon>Philodinidae</taxon>
        <taxon>Rotaria</taxon>
    </lineage>
</organism>
<dbReference type="EC" id="2.7.11.1" evidence="2"/>
<comment type="caution">
    <text evidence="14">The sequence shown here is derived from an EMBL/GenBank/DDBJ whole genome shotgun (WGS) entry which is preliminary data.</text>
</comment>
<dbReference type="Pfam" id="PF00069">
    <property type="entry name" value="Pkinase"/>
    <property type="match status" value="1"/>
</dbReference>
<dbReference type="SMART" id="SM00220">
    <property type="entry name" value="S_TKc"/>
    <property type="match status" value="1"/>
</dbReference>
<comment type="catalytic activity">
    <reaction evidence="9">
        <text>L-threonyl-[protein] + ATP = O-phospho-L-threonyl-[protein] + ADP + H(+)</text>
        <dbReference type="Rhea" id="RHEA:46608"/>
        <dbReference type="Rhea" id="RHEA-COMP:11060"/>
        <dbReference type="Rhea" id="RHEA-COMP:11605"/>
        <dbReference type="ChEBI" id="CHEBI:15378"/>
        <dbReference type="ChEBI" id="CHEBI:30013"/>
        <dbReference type="ChEBI" id="CHEBI:30616"/>
        <dbReference type="ChEBI" id="CHEBI:61977"/>
        <dbReference type="ChEBI" id="CHEBI:456216"/>
        <dbReference type="EC" id="2.7.11.1"/>
    </reaction>
</comment>
<comment type="cofactor">
    <cofactor evidence="1">
        <name>Mg(2+)</name>
        <dbReference type="ChEBI" id="CHEBI:18420"/>
    </cofactor>
</comment>
<feature type="compositionally biased region" description="Basic residues" evidence="11">
    <location>
        <begin position="967"/>
        <end position="980"/>
    </location>
</feature>
<evidence type="ECO:0000256" key="5">
    <source>
        <dbReference type="ARBA" id="ARBA00022679"/>
    </source>
</evidence>
<dbReference type="SMART" id="SM00228">
    <property type="entry name" value="PDZ"/>
    <property type="match status" value="1"/>
</dbReference>
<evidence type="ECO:0000256" key="4">
    <source>
        <dbReference type="ARBA" id="ARBA00022553"/>
    </source>
</evidence>
<dbReference type="PANTHER" id="PTHR24356">
    <property type="entry name" value="SERINE/THREONINE-PROTEIN KINASE"/>
    <property type="match status" value="1"/>
</dbReference>
<dbReference type="EMBL" id="CAJOBI010004134">
    <property type="protein sequence ID" value="CAF3991958.1"/>
    <property type="molecule type" value="Genomic_DNA"/>
</dbReference>
<keyword evidence="6" id="KW-0547">Nucleotide-binding</keyword>
<sequence>MKNLEERLRRRSWMVCQSNNCQTPDIILQNQQTMNFLRSRRLRLGQSEPNLTSVQMDSSYQTSRSVKTSPRTSAVATNNILQFLVRRSSVRRPILSGLNLINLKHALRKQLSPQQNICAINYDLNQDSNTLDSGIDRRWSLTSAPSSSGYGTTSPTSSQYSSFERLQHHQQHTCTCRQQQLDTNLYDDVQRLESRSISMSLLDATISSLPNKLMTVPDQDMNTMGIIYKERYPKAKIQMEESLHNFIDTYKLVDKFDYCSDGSARFIHNQIVELAKDCLEKSDNDLITTLYFNEMTTNLERLLLNTKEKCPQAIEDLQTIVRKILLIIARSASLLECLHFDPEDFLRTLDEVECQAKTIANIKNDIPKYICSKLNLDRNPLDLIDGLQADESTHNELESFKALSLSESENESMEDSNYLTITANTTFPPRERSSSIKGPCEEDFEVLKLISNGAYGAVHLIKHRQTLGRYAMKRISKSNLILRNQIEQAFVERDIMTFTDNPFVVALICTFETKNHLCLVMEYVEGGDVATLLKNIGGPLNIDIARMYFAETTLAVEYLHSYGVIHRDLKPDNLLITAVGHIKLTDFGLSKIGLMSLTTSFYEKLIDKETKTFNDKQICGTPSYIAPEVILRQGYGKPVDWWSMGIILYEFLVGIPPFTGNTPDELFANVISGEIDWDQLTSDIDDDDSLDALVCRDAKNLIEQLLEHDPSKRLAKHYKQRKIFEKHNSIDSGDDYQQEKSTYRPHKKSRIPRALSPITSKPTNLIAPIVSISNEYCQNSSSAYKPIKYAHQQEKNCSYSRSLSKSFSSSSSSSSPPPTLYYTQDDRSYRQTYRHKMTVSPLERDTTLKVNQQNSYLLPAISPINSIATSLRPSIIIRRGPRSFGFTLRAVKVFHGNTDYYTTQHVVVAVQGPAEEAGLKPNDVITHVNEQPVAGLFHSEVVKLILSGSEKLSIRAMPCSETQIRIGGRRRSPSKQKIRHQQLPEKKISSPQTDTHQHQPYCLKHRMNSLGNNAINNSNKKYQNNTSLFRRLSERKVARDIEAAAAAAAANVSLTVPKKYFNPHRKNNDTLATTNSRRNPQDQNYFYAPMISSHRKKLIRQKSLNVPPSPRSLLQSTFIWENNLTRNNPSYHHNSLTRSLSTESPDDSTSPLDTVDSHPSSPTFVSTKFFYRRR</sequence>
<dbReference type="FunFam" id="1.20.1480.20:FF:000001">
    <property type="entry name" value="microtubule-associated serine/threonine-protein kinase 4 isoform X1"/>
    <property type="match status" value="1"/>
</dbReference>
<evidence type="ECO:0000256" key="9">
    <source>
        <dbReference type="ARBA" id="ARBA00047899"/>
    </source>
</evidence>
<dbReference type="InterPro" id="IPR015022">
    <property type="entry name" value="MAST_pre-PK_dom"/>
</dbReference>
<evidence type="ECO:0000256" key="2">
    <source>
        <dbReference type="ARBA" id="ARBA00012513"/>
    </source>
</evidence>
<evidence type="ECO:0000259" key="12">
    <source>
        <dbReference type="PROSITE" id="PS50011"/>
    </source>
</evidence>
<dbReference type="FunFam" id="3.30.200.20:FF:000012">
    <property type="entry name" value="microtubule-associated serine/threonine-protein kinase 2 isoform X1"/>
    <property type="match status" value="1"/>
</dbReference>
<dbReference type="GO" id="GO:0000287">
    <property type="term" value="F:magnesium ion binding"/>
    <property type="evidence" value="ECO:0007669"/>
    <property type="project" value="InterPro"/>
</dbReference>
<keyword evidence="7" id="KW-0418">Kinase</keyword>
<feature type="domain" description="PDZ" evidence="13">
    <location>
        <begin position="874"/>
        <end position="960"/>
    </location>
</feature>
<evidence type="ECO:0000256" key="8">
    <source>
        <dbReference type="ARBA" id="ARBA00022840"/>
    </source>
</evidence>
<keyword evidence="4" id="KW-0597">Phosphoprotein</keyword>
<keyword evidence="3" id="KW-0723">Serine/threonine-protein kinase</keyword>
<feature type="region of interest" description="Disordered" evidence="11">
    <location>
        <begin position="142"/>
        <end position="164"/>
    </location>
</feature>
<feature type="compositionally biased region" description="Polar residues" evidence="11">
    <location>
        <begin position="1069"/>
        <end position="1082"/>
    </location>
</feature>
<feature type="region of interest" description="Disordered" evidence="11">
    <location>
        <begin position="729"/>
        <end position="755"/>
    </location>
</feature>
<feature type="domain" description="Protein kinase" evidence="12">
    <location>
        <begin position="444"/>
        <end position="730"/>
    </location>
</feature>
<dbReference type="SUPFAM" id="SSF140482">
    <property type="entry name" value="MAST3 pre-PK domain-like"/>
    <property type="match status" value="1"/>
</dbReference>
<evidence type="ECO:0000256" key="11">
    <source>
        <dbReference type="SAM" id="MobiDB-lite"/>
    </source>
</evidence>
<proteinExistence type="predicted"/>
<dbReference type="GO" id="GO:0007010">
    <property type="term" value="P:cytoskeleton organization"/>
    <property type="evidence" value="ECO:0007669"/>
    <property type="project" value="UniProtKB-ARBA"/>
</dbReference>
<evidence type="ECO:0000259" key="13">
    <source>
        <dbReference type="PROSITE" id="PS50106"/>
    </source>
</evidence>
<dbReference type="InterPro" id="IPR050236">
    <property type="entry name" value="Ser_Thr_kinase_AGC"/>
</dbReference>
<dbReference type="SUPFAM" id="SSF50156">
    <property type="entry name" value="PDZ domain-like"/>
    <property type="match status" value="1"/>
</dbReference>
<dbReference type="InterPro" id="IPR000719">
    <property type="entry name" value="Prot_kinase_dom"/>
</dbReference>
<keyword evidence="5" id="KW-0808">Transferase</keyword>
<feature type="region of interest" description="Disordered" evidence="11">
    <location>
        <begin position="806"/>
        <end position="825"/>
    </location>
</feature>
<evidence type="ECO:0000313" key="14">
    <source>
        <dbReference type="EMBL" id="CAF3991958.1"/>
    </source>
</evidence>
<reference evidence="14" key="1">
    <citation type="submission" date="2021-02" db="EMBL/GenBank/DDBJ databases">
        <authorList>
            <person name="Nowell W R."/>
        </authorList>
    </citation>
    <scope>NUCLEOTIDE SEQUENCE</scope>
</reference>
<evidence type="ECO:0000256" key="3">
    <source>
        <dbReference type="ARBA" id="ARBA00022527"/>
    </source>
</evidence>
<feature type="region of interest" description="Disordered" evidence="11">
    <location>
        <begin position="966"/>
        <end position="997"/>
    </location>
</feature>
<evidence type="ECO:0000256" key="10">
    <source>
        <dbReference type="ARBA" id="ARBA00048679"/>
    </source>
</evidence>
<dbReference type="Proteomes" id="UP000676336">
    <property type="component" value="Unassembled WGS sequence"/>
</dbReference>
<dbReference type="InterPro" id="IPR011009">
    <property type="entry name" value="Kinase-like_dom_sf"/>
</dbReference>
<feature type="region of interest" description="Disordered" evidence="11">
    <location>
        <begin position="1063"/>
        <end position="1082"/>
    </location>
</feature>
<dbReference type="InterPro" id="IPR001478">
    <property type="entry name" value="PDZ"/>
</dbReference>
<evidence type="ECO:0000256" key="6">
    <source>
        <dbReference type="ARBA" id="ARBA00022741"/>
    </source>
</evidence>
<evidence type="ECO:0000256" key="7">
    <source>
        <dbReference type="ARBA" id="ARBA00022777"/>
    </source>
</evidence>
<dbReference type="PROSITE" id="PS50106">
    <property type="entry name" value="PDZ"/>
    <property type="match status" value="1"/>
</dbReference>
<dbReference type="PROSITE" id="PS50011">
    <property type="entry name" value="PROTEIN_KINASE_DOM"/>
    <property type="match status" value="1"/>
</dbReference>
<dbReference type="InterPro" id="IPR036034">
    <property type="entry name" value="PDZ_sf"/>
</dbReference>
<evidence type="ECO:0000313" key="15">
    <source>
        <dbReference type="Proteomes" id="UP000676336"/>
    </source>
</evidence>
<dbReference type="Pfam" id="PF08926">
    <property type="entry name" value="DUF1908"/>
    <property type="match status" value="1"/>
</dbReference>
<feature type="region of interest" description="Disordered" evidence="11">
    <location>
        <begin position="47"/>
        <end position="71"/>
    </location>
</feature>
<dbReference type="GO" id="GO:0005524">
    <property type="term" value="F:ATP binding"/>
    <property type="evidence" value="ECO:0007669"/>
    <property type="project" value="UniProtKB-KW"/>
</dbReference>
<comment type="catalytic activity">
    <reaction evidence="10">
        <text>L-seryl-[protein] + ATP = O-phospho-L-seryl-[protein] + ADP + H(+)</text>
        <dbReference type="Rhea" id="RHEA:17989"/>
        <dbReference type="Rhea" id="RHEA-COMP:9863"/>
        <dbReference type="Rhea" id="RHEA-COMP:11604"/>
        <dbReference type="ChEBI" id="CHEBI:15378"/>
        <dbReference type="ChEBI" id="CHEBI:29999"/>
        <dbReference type="ChEBI" id="CHEBI:30616"/>
        <dbReference type="ChEBI" id="CHEBI:83421"/>
        <dbReference type="ChEBI" id="CHEBI:456216"/>
        <dbReference type="EC" id="2.7.11.1"/>
    </reaction>
</comment>
<feature type="region of interest" description="Disordered" evidence="11">
    <location>
        <begin position="1129"/>
        <end position="1162"/>
    </location>
</feature>
<dbReference type="Pfam" id="PF00595">
    <property type="entry name" value="PDZ"/>
    <property type="match status" value="1"/>
</dbReference>
<dbReference type="AlphaFoldDB" id="A0A8S2N6R4"/>
<dbReference type="InterPro" id="IPR023142">
    <property type="entry name" value="MAST_pre-PK_dom_sf"/>
</dbReference>
<gene>
    <name evidence="14" type="ORF">SMN809_LOCUS11448</name>
</gene>
<dbReference type="GO" id="GO:0004674">
    <property type="term" value="F:protein serine/threonine kinase activity"/>
    <property type="evidence" value="ECO:0007669"/>
    <property type="project" value="UniProtKB-KW"/>
</dbReference>
<dbReference type="SUPFAM" id="SSF56112">
    <property type="entry name" value="Protein kinase-like (PK-like)"/>
    <property type="match status" value="1"/>
</dbReference>
<dbReference type="PROSITE" id="PS00108">
    <property type="entry name" value="PROTEIN_KINASE_ST"/>
    <property type="match status" value="1"/>
</dbReference>
<dbReference type="PANTHER" id="PTHR24356:SF414">
    <property type="entry name" value="NON-SPECIFIC SERINE_THREONINE PROTEIN KINASE"/>
    <property type="match status" value="1"/>
</dbReference>
<name>A0A8S2N6R4_9BILA</name>